<evidence type="ECO:0000256" key="9">
    <source>
        <dbReference type="PIRSR" id="PIRSR000706-2"/>
    </source>
</evidence>
<dbReference type="RefSeq" id="WP_170109648.1">
    <property type="nucleotide sequence ID" value="NZ_QBKR01000019.1"/>
</dbReference>
<dbReference type="InterPro" id="IPR011009">
    <property type="entry name" value="Kinase-like_dom_sf"/>
</dbReference>
<accession>A0A2T6BGV9</accession>
<feature type="binding site" evidence="9">
    <location>
        <position position="200"/>
    </location>
    <ligand>
        <name>Mg(2+)</name>
        <dbReference type="ChEBI" id="CHEBI:18420"/>
    </ligand>
</feature>
<dbReference type="AlphaFoldDB" id="A0A2T6BGV9"/>
<keyword evidence="6 7" id="KW-0046">Antibiotic resistance</keyword>
<evidence type="ECO:0000256" key="7">
    <source>
        <dbReference type="PIRNR" id="PIRNR000706"/>
    </source>
</evidence>
<dbReference type="InterPro" id="IPR002575">
    <property type="entry name" value="Aminoglycoside_PTrfase"/>
</dbReference>
<gene>
    <name evidence="11" type="ORF">C8P63_11915</name>
</gene>
<dbReference type="InterPro" id="IPR051678">
    <property type="entry name" value="AGP_Transferase"/>
</dbReference>
<feature type="domain" description="Aminoglycoside phosphotransferase" evidence="10">
    <location>
        <begin position="25"/>
        <end position="249"/>
    </location>
</feature>
<evidence type="ECO:0000256" key="3">
    <source>
        <dbReference type="ARBA" id="ARBA00022741"/>
    </source>
</evidence>
<evidence type="ECO:0000256" key="2">
    <source>
        <dbReference type="ARBA" id="ARBA00022679"/>
    </source>
</evidence>
<feature type="active site" description="Proton acceptor" evidence="8">
    <location>
        <position position="182"/>
    </location>
</feature>
<keyword evidence="9" id="KW-0460">Magnesium</keyword>
<dbReference type="EMBL" id="QBKR01000019">
    <property type="protein sequence ID" value="PTX55308.1"/>
    <property type="molecule type" value="Genomic_DNA"/>
</dbReference>
<evidence type="ECO:0000313" key="12">
    <source>
        <dbReference type="Proteomes" id="UP000244240"/>
    </source>
</evidence>
<feature type="binding site" evidence="9">
    <location>
        <position position="187"/>
    </location>
    <ligand>
        <name>Mg(2+)</name>
        <dbReference type="ChEBI" id="CHEBI:18420"/>
    </ligand>
</feature>
<dbReference type="Gene3D" id="3.90.1200.10">
    <property type="match status" value="1"/>
</dbReference>
<name>A0A2T6BGV9_9BACL</name>
<dbReference type="PANTHER" id="PTHR21310:SF41">
    <property type="entry name" value="3'-PHOSPHOTRANSFERASE, PUTATIVE-RELATED"/>
    <property type="match status" value="1"/>
</dbReference>
<keyword evidence="3 7" id="KW-0547">Nucleotide-binding</keyword>
<evidence type="ECO:0000256" key="5">
    <source>
        <dbReference type="ARBA" id="ARBA00022840"/>
    </source>
</evidence>
<dbReference type="InterPro" id="IPR024165">
    <property type="entry name" value="Kan/Strep_kinase"/>
</dbReference>
<comment type="similarity">
    <text evidence="1 7">Belongs to the aminoglycoside phosphotransferase family.</text>
</comment>
<dbReference type="Gene3D" id="3.30.200.20">
    <property type="entry name" value="Phosphorylase Kinase, domain 1"/>
    <property type="match status" value="1"/>
</dbReference>
<dbReference type="SUPFAM" id="SSF56112">
    <property type="entry name" value="Protein kinase-like (PK-like)"/>
    <property type="match status" value="1"/>
</dbReference>
<dbReference type="PIRSF" id="PIRSF000706">
    <property type="entry name" value="Kanamycin_kin"/>
    <property type="match status" value="1"/>
</dbReference>
<comment type="caution">
    <text evidence="11">The sequence shown here is derived from an EMBL/GenBank/DDBJ whole genome shotgun (WGS) entry which is preliminary data.</text>
</comment>
<evidence type="ECO:0000259" key="10">
    <source>
        <dbReference type="Pfam" id="PF01636"/>
    </source>
</evidence>
<keyword evidence="9" id="KW-0479">Metal-binding</keyword>
<protein>
    <submittedName>
        <fullName evidence="11">Kanamycin kinase/aminoglycoside 3'-phosphotransferase-2</fullName>
    </submittedName>
</protein>
<dbReference type="PANTHER" id="PTHR21310">
    <property type="entry name" value="AMINOGLYCOSIDE PHOSPHOTRANSFERASE-RELATED-RELATED"/>
    <property type="match status" value="1"/>
</dbReference>
<dbReference type="Proteomes" id="UP000244240">
    <property type="component" value="Unassembled WGS sequence"/>
</dbReference>
<dbReference type="GO" id="GO:0005524">
    <property type="term" value="F:ATP binding"/>
    <property type="evidence" value="ECO:0007669"/>
    <property type="project" value="UniProtKB-KW"/>
</dbReference>
<keyword evidence="2 7" id="KW-0808">Transferase</keyword>
<keyword evidence="4 7" id="KW-0418">Kinase</keyword>
<evidence type="ECO:0000256" key="8">
    <source>
        <dbReference type="PIRSR" id="PIRSR000706-1"/>
    </source>
</evidence>
<reference evidence="11 12" key="1">
    <citation type="submission" date="2018-04" db="EMBL/GenBank/DDBJ databases">
        <title>Genomic Encyclopedia of Archaeal and Bacterial Type Strains, Phase II (KMG-II): from individual species to whole genera.</title>
        <authorList>
            <person name="Goeker M."/>
        </authorList>
    </citation>
    <scope>NUCLEOTIDE SEQUENCE [LARGE SCALE GENOMIC DNA]</scope>
    <source>
        <strain evidence="11 12">DSM 45787</strain>
    </source>
</reference>
<dbReference type="GO" id="GO:0016301">
    <property type="term" value="F:kinase activity"/>
    <property type="evidence" value="ECO:0007669"/>
    <property type="project" value="UniProtKB-KW"/>
</dbReference>
<dbReference type="GO" id="GO:0046677">
    <property type="term" value="P:response to antibiotic"/>
    <property type="evidence" value="ECO:0007669"/>
    <property type="project" value="UniProtKB-KW"/>
</dbReference>
<evidence type="ECO:0000256" key="6">
    <source>
        <dbReference type="ARBA" id="ARBA00023251"/>
    </source>
</evidence>
<evidence type="ECO:0000256" key="4">
    <source>
        <dbReference type="ARBA" id="ARBA00022777"/>
    </source>
</evidence>
<proteinExistence type="inferred from homology"/>
<keyword evidence="5 7" id="KW-0067">ATP-binding</keyword>
<dbReference type="Pfam" id="PF01636">
    <property type="entry name" value="APH"/>
    <property type="match status" value="1"/>
</dbReference>
<keyword evidence="12" id="KW-1185">Reference proteome</keyword>
<evidence type="ECO:0000256" key="1">
    <source>
        <dbReference type="ARBA" id="ARBA00006219"/>
    </source>
</evidence>
<evidence type="ECO:0000313" key="11">
    <source>
        <dbReference type="EMBL" id="PTX55308.1"/>
    </source>
</evidence>
<dbReference type="GO" id="GO:0016773">
    <property type="term" value="F:phosphotransferase activity, alcohol group as acceptor"/>
    <property type="evidence" value="ECO:0007669"/>
    <property type="project" value="InterPro"/>
</dbReference>
<organism evidence="11 12">
    <name type="scientific">Melghirimyces profundicolus</name>
    <dbReference type="NCBI Taxonomy" id="1242148"/>
    <lineage>
        <taxon>Bacteria</taxon>
        <taxon>Bacillati</taxon>
        <taxon>Bacillota</taxon>
        <taxon>Bacilli</taxon>
        <taxon>Bacillales</taxon>
        <taxon>Thermoactinomycetaceae</taxon>
        <taxon>Melghirimyces</taxon>
    </lineage>
</organism>
<sequence>MMTLPHALRRWTAGMEWRRESVGKSGAMVFRLEKGRQVQYLKVRPRDNRLEPLSREREVLRWLERRLPVPEVLDYEETRSAEFLLMSGIPGRMPMDLRVDKSRIVRWLGEGLRYIHELPPDPCPWSRPNDLLVKVAAARVEKGWVDESDFDPHRRGRTAEELLDELLRTCPREEDPVFTHGDYTLSNILMTENGISGLIDWGRAAVADRYTDLAIGSRSLASHLGSEWVPFFFKAYGLNGVNWEKLRFYRLLDEFF</sequence>
<dbReference type="GO" id="GO:0046872">
    <property type="term" value="F:metal ion binding"/>
    <property type="evidence" value="ECO:0007669"/>
    <property type="project" value="UniProtKB-KW"/>
</dbReference>
<dbReference type="NCBIfam" id="NF033068">
    <property type="entry name" value="APH_3p"/>
    <property type="match status" value="1"/>
</dbReference>
<dbReference type="CDD" id="cd05150">
    <property type="entry name" value="APH"/>
    <property type="match status" value="1"/>
</dbReference>